<dbReference type="AlphaFoldDB" id="A0A917BCK1"/>
<dbReference type="InterPro" id="IPR029063">
    <property type="entry name" value="SAM-dependent_MTases_sf"/>
</dbReference>
<dbReference type="Gene3D" id="3.40.50.150">
    <property type="entry name" value="Vaccinia Virus protein VP39"/>
    <property type="match status" value="1"/>
</dbReference>
<protein>
    <submittedName>
        <fullName evidence="5">Methyltransferase</fullName>
    </submittedName>
</protein>
<reference evidence="5" key="1">
    <citation type="journal article" date="2014" name="Int. J. Syst. Evol. Microbiol.">
        <title>Complete genome sequence of Corynebacterium casei LMG S-19264T (=DSM 44701T), isolated from a smear-ripened cheese.</title>
        <authorList>
            <consortium name="US DOE Joint Genome Institute (JGI-PGF)"/>
            <person name="Walter F."/>
            <person name="Albersmeier A."/>
            <person name="Kalinowski J."/>
            <person name="Ruckert C."/>
        </authorList>
    </citation>
    <scope>NUCLEOTIDE SEQUENCE</scope>
    <source>
        <strain evidence="5">CGMCC 1.16067</strain>
    </source>
</reference>
<dbReference type="PANTHER" id="PTHR44942:SF4">
    <property type="entry name" value="METHYLTRANSFERASE TYPE 11 DOMAIN-CONTAINING PROTEIN"/>
    <property type="match status" value="1"/>
</dbReference>
<dbReference type="GO" id="GO:0008757">
    <property type="term" value="F:S-adenosylmethionine-dependent methyltransferase activity"/>
    <property type="evidence" value="ECO:0007669"/>
    <property type="project" value="InterPro"/>
</dbReference>
<comment type="caution">
    <text evidence="5">The sequence shown here is derived from an EMBL/GenBank/DDBJ whole genome shotgun (WGS) entry which is preliminary data.</text>
</comment>
<proteinExistence type="inferred from homology"/>
<evidence type="ECO:0000259" key="4">
    <source>
        <dbReference type="Pfam" id="PF08241"/>
    </source>
</evidence>
<dbReference type="InterPro" id="IPR051052">
    <property type="entry name" value="Diverse_substrate_MTase"/>
</dbReference>
<gene>
    <name evidence="5" type="ORF">GCM10011519_07740</name>
</gene>
<dbReference type="EMBL" id="BMKQ01000001">
    <property type="protein sequence ID" value="GGF36657.1"/>
    <property type="molecule type" value="Genomic_DNA"/>
</dbReference>
<dbReference type="CDD" id="cd02440">
    <property type="entry name" value="AdoMet_MTases"/>
    <property type="match status" value="1"/>
</dbReference>
<keyword evidence="2 5" id="KW-0489">Methyltransferase</keyword>
<feature type="domain" description="Methyltransferase type 11" evidence="4">
    <location>
        <begin position="43"/>
        <end position="132"/>
    </location>
</feature>
<organism evidence="5 6">
    <name type="scientific">Marmoricola endophyticus</name>
    <dbReference type="NCBI Taxonomy" id="2040280"/>
    <lineage>
        <taxon>Bacteria</taxon>
        <taxon>Bacillati</taxon>
        <taxon>Actinomycetota</taxon>
        <taxon>Actinomycetes</taxon>
        <taxon>Propionibacteriales</taxon>
        <taxon>Nocardioidaceae</taxon>
        <taxon>Marmoricola</taxon>
    </lineage>
</organism>
<dbReference type="InterPro" id="IPR013216">
    <property type="entry name" value="Methyltransf_11"/>
</dbReference>
<evidence type="ECO:0000256" key="1">
    <source>
        <dbReference type="ARBA" id="ARBA00008361"/>
    </source>
</evidence>
<name>A0A917BCK1_9ACTN</name>
<evidence type="ECO:0000313" key="6">
    <source>
        <dbReference type="Proteomes" id="UP000649179"/>
    </source>
</evidence>
<dbReference type="SUPFAM" id="SSF53335">
    <property type="entry name" value="S-adenosyl-L-methionine-dependent methyltransferases"/>
    <property type="match status" value="1"/>
</dbReference>
<dbReference type="PANTHER" id="PTHR44942">
    <property type="entry name" value="METHYLTRANSF_11 DOMAIN-CONTAINING PROTEIN"/>
    <property type="match status" value="1"/>
</dbReference>
<dbReference type="Proteomes" id="UP000649179">
    <property type="component" value="Unassembled WGS sequence"/>
</dbReference>
<evidence type="ECO:0000256" key="2">
    <source>
        <dbReference type="ARBA" id="ARBA00022603"/>
    </source>
</evidence>
<dbReference type="Pfam" id="PF08241">
    <property type="entry name" value="Methyltransf_11"/>
    <property type="match status" value="1"/>
</dbReference>
<dbReference type="RefSeq" id="WP_188778397.1">
    <property type="nucleotide sequence ID" value="NZ_BMKQ01000001.1"/>
</dbReference>
<sequence length="256" mass="27541">MATPSPRGLSFGPVAERYERFRPGYGEDVVDLLLARGPRSAIEVGAGTGKATRAVAGRGIAVLAVEPDPAMAAVLRRTTWGLPVSVEESTFEQLSAEPVDLVYAAAAFHWTDPDTRWTRAAQLLVPGGVFACLGGPISIADADLDARVMAVRRSDLGDENTSRTRTADGATSWPADELRGSPLFTDVREHDLTEEYELSADDLLGHLSTVSAFIVLPEDERAAALARIRALLPDPVLVQREVRLHTAVRAEQPHQA</sequence>
<evidence type="ECO:0000313" key="5">
    <source>
        <dbReference type="EMBL" id="GGF36657.1"/>
    </source>
</evidence>
<evidence type="ECO:0000256" key="3">
    <source>
        <dbReference type="ARBA" id="ARBA00022679"/>
    </source>
</evidence>
<comment type="similarity">
    <text evidence="1">Belongs to the methyltransferase superfamily.</text>
</comment>
<reference evidence="5" key="2">
    <citation type="submission" date="2020-09" db="EMBL/GenBank/DDBJ databases">
        <authorList>
            <person name="Sun Q."/>
            <person name="Zhou Y."/>
        </authorList>
    </citation>
    <scope>NUCLEOTIDE SEQUENCE</scope>
    <source>
        <strain evidence="5">CGMCC 1.16067</strain>
    </source>
</reference>
<accession>A0A917BCK1</accession>
<keyword evidence="6" id="KW-1185">Reference proteome</keyword>
<dbReference type="GO" id="GO:0032259">
    <property type="term" value="P:methylation"/>
    <property type="evidence" value="ECO:0007669"/>
    <property type="project" value="UniProtKB-KW"/>
</dbReference>
<keyword evidence="3" id="KW-0808">Transferase</keyword>